<dbReference type="InterPro" id="IPR011006">
    <property type="entry name" value="CheY-like_superfamily"/>
</dbReference>
<evidence type="ECO:0000259" key="5">
    <source>
        <dbReference type="PROSITE" id="PS51755"/>
    </source>
</evidence>
<name>A0ABY4ECJ1_9NEIS</name>
<keyword evidence="2" id="KW-0597">Phosphoprotein</keyword>
<dbReference type="Pfam" id="PF00486">
    <property type="entry name" value="Trans_reg_C"/>
    <property type="match status" value="1"/>
</dbReference>
<dbReference type="PANTHER" id="PTHR48111:SF50">
    <property type="entry name" value="KDP OPERON TRANSCRIPTIONAL REGULATORY PROTEIN KDPE"/>
    <property type="match status" value="1"/>
</dbReference>
<accession>A0ABY4ECJ1</accession>
<dbReference type="InterPro" id="IPR001867">
    <property type="entry name" value="OmpR/PhoB-type_DNA-bd"/>
</dbReference>
<feature type="modified residue" description="4-aspartylphosphate" evidence="2">
    <location>
        <position position="55"/>
    </location>
</feature>
<organism evidence="6 7">
    <name type="scientific">Vitreoscilla massiliensis</name>
    <dbReference type="NCBI Taxonomy" id="1689272"/>
    <lineage>
        <taxon>Bacteria</taxon>
        <taxon>Pseudomonadati</taxon>
        <taxon>Pseudomonadota</taxon>
        <taxon>Betaproteobacteria</taxon>
        <taxon>Neisseriales</taxon>
        <taxon>Neisseriaceae</taxon>
        <taxon>Vitreoscilla</taxon>
    </lineage>
</organism>
<feature type="domain" description="OmpR/PhoB-type" evidence="5">
    <location>
        <begin position="128"/>
        <end position="227"/>
    </location>
</feature>
<feature type="domain" description="Response regulatory" evidence="4">
    <location>
        <begin position="6"/>
        <end position="119"/>
    </location>
</feature>
<dbReference type="Pfam" id="PF00072">
    <property type="entry name" value="Response_reg"/>
    <property type="match status" value="1"/>
</dbReference>
<evidence type="ECO:0000256" key="3">
    <source>
        <dbReference type="PROSITE-ProRule" id="PRU01091"/>
    </source>
</evidence>
<dbReference type="Gene3D" id="1.10.10.10">
    <property type="entry name" value="Winged helix-like DNA-binding domain superfamily/Winged helix DNA-binding domain"/>
    <property type="match status" value="1"/>
</dbReference>
<dbReference type="SUPFAM" id="SSF52172">
    <property type="entry name" value="CheY-like"/>
    <property type="match status" value="1"/>
</dbReference>
<dbReference type="InterPro" id="IPR016032">
    <property type="entry name" value="Sig_transdc_resp-reg_C-effctor"/>
</dbReference>
<evidence type="ECO:0000256" key="2">
    <source>
        <dbReference type="PROSITE-ProRule" id="PRU00169"/>
    </source>
</evidence>
<dbReference type="SMART" id="SM00448">
    <property type="entry name" value="REC"/>
    <property type="match status" value="1"/>
</dbReference>
<sequence length="227" mass="25598">MEPTHTILVVEDDPAIRRLICKTLQHEAWQAQTAETIKRALIEVKAKPPACVLLDLGLPDGDGNEFIRQVRTWSDLPIIVLTARDNEASKVAALDAGANDYVTKPFSIAELLARIRVQLRQRQPTATDSVYTFGAVSVDSARHSVSFQGEDAHLTPTEYRLLLELLRHEGKICTHRQLLLAVWGPNCVETPHYLRVYMAKLRQKLEIQPEAPQHFVTESGLGYRFIK</sequence>
<dbReference type="InterPro" id="IPR001789">
    <property type="entry name" value="Sig_transdc_resp-reg_receiver"/>
</dbReference>
<evidence type="ECO:0000259" key="4">
    <source>
        <dbReference type="PROSITE" id="PS50110"/>
    </source>
</evidence>
<evidence type="ECO:0000256" key="1">
    <source>
        <dbReference type="ARBA" id="ARBA00023125"/>
    </source>
</evidence>
<dbReference type="RefSeq" id="WP_058304713.1">
    <property type="nucleotide sequence ID" value="NZ_CABKVG010000004.1"/>
</dbReference>
<dbReference type="SUPFAM" id="SSF46894">
    <property type="entry name" value="C-terminal effector domain of the bipartite response regulators"/>
    <property type="match status" value="1"/>
</dbReference>
<dbReference type="SMART" id="SM00862">
    <property type="entry name" value="Trans_reg_C"/>
    <property type="match status" value="1"/>
</dbReference>
<protein>
    <submittedName>
        <fullName evidence="6">Response regulator</fullName>
    </submittedName>
</protein>
<gene>
    <name evidence="6" type="ORF">LVJ82_09320</name>
</gene>
<dbReference type="PANTHER" id="PTHR48111">
    <property type="entry name" value="REGULATOR OF RPOS"/>
    <property type="match status" value="1"/>
</dbReference>
<reference evidence="6 7" key="1">
    <citation type="journal article" date="2022" name="Res Sq">
        <title>Evolution of multicellular longitudinally dividing oral cavity symbionts (Neisseriaceae).</title>
        <authorList>
            <person name="Nyongesa S."/>
            <person name="Weber P."/>
            <person name="Bernet E."/>
            <person name="Pullido F."/>
            <person name="Nieckarz M."/>
            <person name="Delaby M."/>
            <person name="Nieves C."/>
            <person name="Viehboeck T."/>
            <person name="Krause N."/>
            <person name="Rivera-Millot A."/>
            <person name="Nakamura A."/>
            <person name="Vischer N."/>
            <person name="VanNieuwenhze M."/>
            <person name="Brun Y."/>
            <person name="Cava F."/>
            <person name="Bulgheresi S."/>
            <person name="Veyrier F."/>
        </authorList>
    </citation>
    <scope>NUCLEOTIDE SEQUENCE [LARGE SCALE GENOMIC DNA]</scope>
    <source>
        <strain evidence="6 7">SN4</strain>
    </source>
</reference>
<keyword evidence="7" id="KW-1185">Reference proteome</keyword>
<dbReference type="Gene3D" id="3.40.50.2300">
    <property type="match status" value="1"/>
</dbReference>
<dbReference type="InterPro" id="IPR039420">
    <property type="entry name" value="WalR-like"/>
</dbReference>
<dbReference type="EMBL" id="CP091511">
    <property type="protein sequence ID" value="UOO91137.1"/>
    <property type="molecule type" value="Genomic_DNA"/>
</dbReference>
<dbReference type="Gene3D" id="6.10.250.690">
    <property type="match status" value="1"/>
</dbReference>
<dbReference type="PROSITE" id="PS51755">
    <property type="entry name" value="OMPR_PHOB"/>
    <property type="match status" value="1"/>
</dbReference>
<dbReference type="PROSITE" id="PS50110">
    <property type="entry name" value="RESPONSE_REGULATORY"/>
    <property type="match status" value="1"/>
</dbReference>
<feature type="DNA-binding region" description="OmpR/PhoB-type" evidence="3">
    <location>
        <begin position="128"/>
        <end position="227"/>
    </location>
</feature>
<dbReference type="InterPro" id="IPR036388">
    <property type="entry name" value="WH-like_DNA-bd_sf"/>
</dbReference>
<dbReference type="Proteomes" id="UP000832011">
    <property type="component" value="Chromosome"/>
</dbReference>
<evidence type="ECO:0000313" key="6">
    <source>
        <dbReference type="EMBL" id="UOO91137.1"/>
    </source>
</evidence>
<keyword evidence="1 3" id="KW-0238">DNA-binding</keyword>
<proteinExistence type="predicted"/>
<evidence type="ECO:0000313" key="7">
    <source>
        <dbReference type="Proteomes" id="UP000832011"/>
    </source>
</evidence>
<dbReference type="CDD" id="cd00383">
    <property type="entry name" value="trans_reg_C"/>
    <property type="match status" value="1"/>
</dbReference>
<dbReference type="CDD" id="cd17620">
    <property type="entry name" value="REC_OmpR_KdpE-like"/>
    <property type="match status" value="1"/>
</dbReference>